<reference evidence="2 3" key="1">
    <citation type="submission" date="2019-03" db="EMBL/GenBank/DDBJ databases">
        <title>Genome sequence of Thiobacillaceae bacterium LSR1, a sulfur-oxidizing bacterium isolated from freshwater sediment.</title>
        <authorList>
            <person name="Li S."/>
        </authorList>
    </citation>
    <scope>NUCLEOTIDE SEQUENCE [LARGE SCALE GENOMIC DNA]</scope>
    <source>
        <strain evidence="2 3">LSR1</strain>
    </source>
</reference>
<keyword evidence="3" id="KW-1185">Reference proteome</keyword>
<protein>
    <recommendedName>
        <fullName evidence="4">Type-F conjugative transfer system protein TrbI</fullName>
    </recommendedName>
</protein>
<evidence type="ECO:0000256" key="1">
    <source>
        <dbReference type="SAM" id="Phobius"/>
    </source>
</evidence>
<evidence type="ECO:0008006" key="4">
    <source>
        <dbReference type="Google" id="ProtNLM"/>
    </source>
</evidence>
<comment type="caution">
    <text evidence="2">The sequence shown here is derived from an EMBL/GenBank/DDBJ whole genome shotgun (WGS) entry which is preliminary data.</text>
</comment>
<dbReference type="Proteomes" id="UP000295443">
    <property type="component" value="Unassembled WGS sequence"/>
</dbReference>
<dbReference type="EMBL" id="SJZB01000003">
    <property type="protein sequence ID" value="TCJ20170.1"/>
    <property type="molecule type" value="Genomic_DNA"/>
</dbReference>
<gene>
    <name evidence="2" type="ORF">EZJ19_00940</name>
</gene>
<keyword evidence="1" id="KW-0812">Transmembrane</keyword>
<proteinExistence type="predicted"/>
<accession>A0A4R1BR33</accession>
<dbReference type="RefSeq" id="WP_131444429.1">
    <property type="nucleotide sequence ID" value="NZ_SJZB01000003.1"/>
</dbReference>
<evidence type="ECO:0000313" key="3">
    <source>
        <dbReference type="Proteomes" id="UP000295443"/>
    </source>
</evidence>
<keyword evidence="1" id="KW-1133">Transmembrane helix</keyword>
<feature type="transmembrane region" description="Helical" evidence="1">
    <location>
        <begin position="6"/>
        <end position="27"/>
    </location>
</feature>
<dbReference type="OrthoDB" id="8812451at2"/>
<keyword evidence="1" id="KW-0472">Membrane</keyword>
<name>A0A4R1BR33_9PROT</name>
<sequence length="120" mass="12924">MTARDWMFILLANSVLTLGAVGLYHYLSIDRQIRIGVVDLASVYREKEQQFSKLVANGNATDDDRKKAVAAAQDFAKTLPAALASLSNECGCVVLLGNAVASRTAQVQDLTPLLRAKVGM</sequence>
<dbReference type="AlphaFoldDB" id="A0A4R1BR33"/>
<evidence type="ECO:0000313" key="2">
    <source>
        <dbReference type="EMBL" id="TCJ20170.1"/>
    </source>
</evidence>
<organism evidence="2 3">
    <name type="scientific">Parasulfuritortus cantonensis</name>
    <dbReference type="NCBI Taxonomy" id="2528202"/>
    <lineage>
        <taxon>Bacteria</taxon>
        <taxon>Pseudomonadati</taxon>
        <taxon>Pseudomonadota</taxon>
        <taxon>Betaproteobacteria</taxon>
        <taxon>Nitrosomonadales</taxon>
        <taxon>Thiobacillaceae</taxon>
        <taxon>Parasulfuritortus</taxon>
    </lineage>
</organism>